<dbReference type="Proteomes" id="UP000235145">
    <property type="component" value="Unassembled WGS sequence"/>
</dbReference>
<evidence type="ECO:0000313" key="2">
    <source>
        <dbReference type="Proteomes" id="UP000235145"/>
    </source>
</evidence>
<dbReference type="PANTHER" id="PTHR33116">
    <property type="entry name" value="REVERSE TRANSCRIPTASE ZINC-BINDING DOMAIN-CONTAINING PROTEIN-RELATED-RELATED"/>
    <property type="match status" value="1"/>
</dbReference>
<proteinExistence type="predicted"/>
<organism evidence="1 2">
    <name type="scientific">Lactuca sativa</name>
    <name type="common">Garden lettuce</name>
    <dbReference type="NCBI Taxonomy" id="4236"/>
    <lineage>
        <taxon>Eukaryota</taxon>
        <taxon>Viridiplantae</taxon>
        <taxon>Streptophyta</taxon>
        <taxon>Embryophyta</taxon>
        <taxon>Tracheophyta</taxon>
        <taxon>Spermatophyta</taxon>
        <taxon>Magnoliopsida</taxon>
        <taxon>eudicotyledons</taxon>
        <taxon>Gunneridae</taxon>
        <taxon>Pentapetalae</taxon>
        <taxon>asterids</taxon>
        <taxon>campanulids</taxon>
        <taxon>Asterales</taxon>
        <taxon>Asteraceae</taxon>
        <taxon>Cichorioideae</taxon>
        <taxon>Cichorieae</taxon>
        <taxon>Lactucinae</taxon>
        <taxon>Lactuca</taxon>
    </lineage>
</organism>
<accession>A0A9R1V9K4</accession>
<evidence type="ECO:0008006" key="3">
    <source>
        <dbReference type="Google" id="ProtNLM"/>
    </source>
</evidence>
<reference evidence="1 2" key="1">
    <citation type="journal article" date="2017" name="Nat. Commun.">
        <title>Genome assembly with in vitro proximity ligation data and whole-genome triplication in lettuce.</title>
        <authorList>
            <person name="Reyes-Chin-Wo S."/>
            <person name="Wang Z."/>
            <person name="Yang X."/>
            <person name="Kozik A."/>
            <person name="Arikit S."/>
            <person name="Song C."/>
            <person name="Xia L."/>
            <person name="Froenicke L."/>
            <person name="Lavelle D.O."/>
            <person name="Truco M.J."/>
            <person name="Xia R."/>
            <person name="Zhu S."/>
            <person name="Xu C."/>
            <person name="Xu H."/>
            <person name="Xu X."/>
            <person name="Cox K."/>
            <person name="Korf I."/>
            <person name="Meyers B.C."/>
            <person name="Michelmore R.W."/>
        </authorList>
    </citation>
    <scope>NUCLEOTIDE SEQUENCE [LARGE SCALE GENOMIC DNA]</scope>
    <source>
        <strain evidence="2">cv. Salinas</strain>
        <tissue evidence="1">Seedlings</tissue>
    </source>
</reference>
<dbReference type="PANTHER" id="PTHR33116:SF78">
    <property type="entry name" value="OS12G0587133 PROTEIN"/>
    <property type="match status" value="1"/>
</dbReference>
<keyword evidence="2" id="KW-1185">Reference proteome</keyword>
<gene>
    <name evidence="1" type="ORF">LSAT_V11C600334430</name>
</gene>
<protein>
    <recommendedName>
        <fullName evidence="3">Reverse transcriptase domain-containing protein</fullName>
    </recommendedName>
</protein>
<dbReference type="AlphaFoldDB" id="A0A9R1V9K4"/>
<sequence length="216" mass="24633">MDEVGLEGVYRPEKLQFWLMVRPQKSSRLGEVLDNVIVFCRILWNEGLSVSVCLKEACDCLIFRGISLPNNDPILSHLMYADDLILEIGHLVSILQYEPAYFPFKYLDLSIGANLKVAKNWNPIIENFKIKLTIWKAKNLSFGGRFTIVKSVLGSLSLFYFSLFKAPKKKLLEFWKALDGDFPGEVLIIVGRFIGSFGRQLLDEKSWVALVLVILD</sequence>
<dbReference type="EMBL" id="NBSK02000006">
    <property type="protein sequence ID" value="KAJ0200711.1"/>
    <property type="molecule type" value="Genomic_DNA"/>
</dbReference>
<name>A0A9R1V9K4_LACSA</name>
<evidence type="ECO:0000313" key="1">
    <source>
        <dbReference type="EMBL" id="KAJ0200711.1"/>
    </source>
</evidence>
<comment type="caution">
    <text evidence="1">The sequence shown here is derived from an EMBL/GenBank/DDBJ whole genome shotgun (WGS) entry which is preliminary data.</text>
</comment>